<evidence type="ECO:0000256" key="6">
    <source>
        <dbReference type="ARBA" id="ARBA00016919"/>
    </source>
</evidence>
<dbReference type="PROSITE" id="PS00792">
    <property type="entry name" value="DHPS_1"/>
    <property type="match status" value="1"/>
</dbReference>
<dbReference type="NCBIfam" id="TIGR01496">
    <property type="entry name" value="DHPS"/>
    <property type="match status" value="1"/>
</dbReference>
<dbReference type="FunFam" id="3.20.20.20:FF:000006">
    <property type="entry name" value="Dihydropteroate synthase"/>
    <property type="match status" value="1"/>
</dbReference>
<dbReference type="AlphaFoldDB" id="A0A0L6W1C5"/>
<comment type="function">
    <text evidence="12">Catalyzes the condensation of para-aminobenzoate (pABA) with 6-hydroxymethyl-7,8-dihydropterin diphosphate (DHPt-PP) to form 7,8-dihydropteroate (H2Pte), the immediate precursor of folate derivatives.</text>
</comment>
<dbReference type="GO" id="GO:0004156">
    <property type="term" value="F:dihydropteroate synthase activity"/>
    <property type="evidence" value="ECO:0007669"/>
    <property type="project" value="UniProtKB-EC"/>
</dbReference>
<keyword evidence="8" id="KW-0479">Metal-binding</keyword>
<keyword evidence="7" id="KW-0808">Transferase</keyword>
<dbReference type="PROSITE" id="PS00793">
    <property type="entry name" value="DHPS_2"/>
    <property type="match status" value="1"/>
</dbReference>
<evidence type="ECO:0000256" key="8">
    <source>
        <dbReference type="ARBA" id="ARBA00022723"/>
    </source>
</evidence>
<dbReference type="PANTHER" id="PTHR20941:SF1">
    <property type="entry name" value="FOLIC ACID SYNTHESIS PROTEIN FOL1"/>
    <property type="match status" value="1"/>
</dbReference>
<keyword evidence="9" id="KW-0460">Magnesium</keyword>
<dbReference type="Pfam" id="PF00809">
    <property type="entry name" value="Pterin_bind"/>
    <property type="match status" value="1"/>
</dbReference>
<evidence type="ECO:0000256" key="10">
    <source>
        <dbReference type="ARBA" id="ARBA00022909"/>
    </source>
</evidence>
<sequence length="393" mass="43417">MIRVRAIDINDSEKATKEISAIGPDEFGLKWMKPKAVHRTLKIEGIRTAVANIIKQEMLSKGGEVVLPRQAGNNTVDTCDILVMGTVRQFADLTAKLKMQPFGMAQLAEEISVVLKNLEGHGRKFLRCREHTLPLGEKTLVMGILNVTPDSFSDGGKFFELDKAIEHAKEMVEQGADIIDIGGESTRPNYDPVGAEEELERVIPVLERLVKEVPVPISVDTYKSQVARRALEVGAHILNDVWGLQADPDLAKVAAEYDVPLILMHNQRGTEYKSMMDDILASLRQSIQLALDAGVKEENIIIDPGIGFGKDTDQNLEVMNRLWEFKTLGYPVLLGTSRKSMIGNTLGLPVTERVEGTAATVAFGIAQGVDIVRIHDVKEMVRVARMTDAMVRR</sequence>
<dbReference type="Gene3D" id="3.20.20.20">
    <property type="entry name" value="Dihydropteroate synthase-like"/>
    <property type="match status" value="1"/>
</dbReference>
<comment type="pathway">
    <text evidence="3">Cofactor biosynthesis; tetrahydrofolate biosynthesis; 7,8-dihydrofolate from 2-amino-4-hydroxy-6-hydroxymethyl-7,8-dihydropteridine diphosphate and 4-aminobenzoate: step 1/2.</text>
</comment>
<evidence type="ECO:0000256" key="3">
    <source>
        <dbReference type="ARBA" id="ARBA00004763"/>
    </source>
</evidence>
<keyword evidence="15" id="KW-1185">Reference proteome</keyword>
<dbReference type="InterPro" id="IPR011005">
    <property type="entry name" value="Dihydropteroate_synth-like_sf"/>
</dbReference>
<evidence type="ECO:0000313" key="15">
    <source>
        <dbReference type="Proteomes" id="UP000037175"/>
    </source>
</evidence>
<dbReference type="UniPathway" id="UPA00077">
    <property type="reaction ID" value="UER00156"/>
</dbReference>
<reference evidence="15" key="1">
    <citation type="submission" date="2015-07" db="EMBL/GenBank/DDBJ databases">
        <title>Complete Genome of Thermincola ferriacetica strain Z-0001T.</title>
        <authorList>
            <person name="Lusk B."/>
            <person name="Badalamenti J.P."/>
            <person name="Parameswaran P."/>
            <person name="Bond D.R."/>
            <person name="Torres C.I."/>
        </authorList>
    </citation>
    <scope>NUCLEOTIDE SEQUENCE [LARGE SCALE GENOMIC DNA]</scope>
    <source>
        <strain evidence="15">Z-0001</strain>
    </source>
</reference>
<dbReference type="PATRIC" id="fig|281456.6.peg.2638"/>
<organism evidence="14 15">
    <name type="scientific">Thermincola ferriacetica</name>
    <dbReference type="NCBI Taxonomy" id="281456"/>
    <lineage>
        <taxon>Bacteria</taxon>
        <taxon>Bacillati</taxon>
        <taxon>Bacillota</taxon>
        <taxon>Clostridia</taxon>
        <taxon>Eubacteriales</taxon>
        <taxon>Thermincolaceae</taxon>
        <taxon>Thermincola</taxon>
    </lineage>
</organism>
<protein>
    <recommendedName>
        <fullName evidence="6">Dihydropteroate synthase</fullName>
        <ecNumber evidence="5">2.5.1.15</ecNumber>
    </recommendedName>
    <alternativeName>
        <fullName evidence="11">Dihydropteroate pyrophosphorylase</fullName>
    </alternativeName>
</protein>
<evidence type="ECO:0000256" key="7">
    <source>
        <dbReference type="ARBA" id="ARBA00022679"/>
    </source>
</evidence>
<dbReference type="EC" id="2.5.1.15" evidence="5"/>
<comment type="cofactor">
    <cofactor evidence="2">
        <name>Mg(2+)</name>
        <dbReference type="ChEBI" id="CHEBI:18420"/>
    </cofactor>
</comment>
<feature type="domain" description="Pterin-binding" evidence="13">
    <location>
        <begin position="139"/>
        <end position="385"/>
    </location>
</feature>
<dbReference type="PROSITE" id="PS50972">
    <property type="entry name" value="PTERIN_BINDING"/>
    <property type="match status" value="1"/>
</dbReference>
<evidence type="ECO:0000256" key="4">
    <source>
        <dbReference type="ARBA" id="ARBA00009503"/>
    </source>
</evidence>
<gene>
    <name evidence="14" type="ORF">Tfer_2489</name>
</gene>
<proteinExistence type="inferred from homology"/>
<dbReference type="Proteomes" id="UP000037175">
    <property type="component" value="Unassembled WGS sequence"/>
</dbReference>
<evidence type="ECO:0000256" key="9">
    <source>
        <dbReference type="ARBA" id="ARBA00022842"/>
    </source>
</evidence>
<keyword evidence="10" id="KW-0289">Folate biosynthesis</keyword>
<dbReference type="InterPro" id="IPR006390">
    <property type="entry name" value="DHP_synth_dom"/>
</dbReference>
<evidence type="ECO:0000256" key="12">
    <source>
        <dbReference type="ARBA" id="ARBA00053449"/>
    </source>
</evidence>
<evidence type="ECO:0000256" key="2">
    <source>
        <dbReference type="ARBA" id="ARBA00001946"/>
    </source>
</evidence>
<evidence type="ECO:0000256" key="11">
    <source>
        <dbReference type="ARBA" id="ARBA00030193"/>
    </source>
</evidence>
<comment type="catalytic activity">
    <reaction evidence="1">
        <text>(7,8-dihydropterin-6-yl)methyl diphosphate + 4-aminobenzoate = 7,8-dihydropteroate + diphosphate</text>
        <dbReference type="Rhea" id="RHEA:19949"/>
        <dbReference type="ChEBI" id="CHEBI:17836"/>
        <dbReference type="ChEBI" id="CHEBI:17839"/>
        <dbReference type="ChEBI" id="CHEBI:33019"/>
        <dbReference type="ChEBI" id="CHEBI:72950"/>
        <dbReference type="EC" id="2.5.1.15"/>
    </reaction>
</comment>
<dbReference type="InterPro" id="IPR045031">
    <property type="entry name" value="DHP_synth-like"/>
</dbReference>
<dbReference type="GO" id="GO:0005829">
    <property type="term" value="C:cytosol"/>
    <property type="evidence" value="ECO:0007669"/>
    <property type="project" value="TreeGrafter"/>
</dbReference>
<dbReference type="CDD" id="cd00739">
    <property type="entry name" value="DHPS"/>
    <property type="match status" value="1"/>
</dbReference>
<name>A0A0L6W1C5_9FIRM</name>
<comment type="similarity">
    <text evidence="4">Belongs to the DHPS family.</text>
</comment>
<evidence type="ECO:0000259" key="13">
    <source>
        <dbReference type="PROSITE" id="PS50972"/>
    </source>
</evidence>
<dbReference type="GO" id="GO:0046654">
    <property type="term" value="P:tetrahydrofolate biosynthetic process"/>
    <property type="evidence" value="ECO:0007669"/>
    <property type="project" value="UniProtKB-UniPathway"/>
</dbReference>
<dbReference type="GO" id="GO:0046656">
    <property type="term" value="P:folic acid biosynthetic process"/>
    <property type="evidence" value="ECO:0007669"/>
    <property type="project" value="UniProtKB-KW"/>
</dbReference>
<dbReference type="InterPro" id="IPR000489">
    <property type="entry name" value="Pterin-binding_dom"/>
</dbReference>
<comment type="caution">
    <text evidence="14">The sequence shown here is derived from an EMBL/GenBank/DDBJ whole genome shotgun (WGS) entry which is preliminary data.</text>
</comment>
<evidence type="ECO:0000256" key="1">
    <source>
        <dbReference type="ARBA" id="ARBA00000012"/>
    </source>
</evidence>
<accession>A0A0L6W1C5</accession>
<dbReference type="RefSeq" id="WP_052218599.1">
    <property type="nucleotide sequence ID" value="NZ_LGTE01000020.1"/>
</dbReference>
<evidence type="ECO:0000313" key="14">
    <source>
        <dbReference type="EMBL" id="KNZ68874.1"/>
    </source>
</evidence>
<dbReference type="SUPFAM" id="SSF51717">
    <property type="entry name" value="Dihydropteroate synthetase-like"/>
    <property type="match status" value="1"/>
</dbReference>
<evidence type="ECO:0000256" key="5">
    <source>
        <dbReference type="ARBA" id="ARBA00012458"/>
    </source>
</evidence>
<dbReference type="EMBL" id="LGTE01000020">
    <property type="protein sequence ID" value="KNZ68874.1"/>
    <property type="molecule type" value="Genomic_DNA"/>
</dbReference>
<dbReference type="GO" id="GO:0046872">
    <property type="term" value="F:metal ion binding"/>
    <property type="evidence" value="ECO:0007669"/>
    <property type="project" value="UniProtKB-KW"/>
</dbReference>
<dbReference type="PANTHER" id="PTHR20941">
    <property type="entry name" value="FOLATE SYNTHESIS PROTEINS"/>
    <property type="match status" value="1"/>
</dbReference>